<sequence length="70" mass="7402">MSEKGRRTYRLRMLDLVAFLAALTGVLALMCFTARPVTEVATAAGVVALLYAPWNGRTGGGTGSDDEVDP</sequence>
<proteinExistence type="predicted"/>
<dbReference type="Proteomes" id="UP000239494">
    <property type="component" value="Unassembled WGS sequence"/>
</dbReference>
<evidence type="ECO:0000313" key="1">
    <source>
        <dbReference type="EMBL" id="PRY46149.1"/>
    </source>
</evidence>
<organism evidence="1 2">
    <name type="scientific">Umezawaea tangerina</name>
    <dbReference type="NCBI Taxonomy" id="84725"/>
    <lineage>
        <taxon>Bacteria</taxon>
        <taxon>Bacillati</taxon>
        <taxon>Actinomycetota</taxon>
        <taxon>Actinomycetes</taxon>
        <taxon>Pseudonocardiales</taxon>
        <taxon>Pseudonocardiaceae</taxon>
        <taxon>Umezawaea</taxon>
    </lineage>
</organism>
<comment type="caution">
    <text evidence="1">The sequence shown here is derived from an EMBL/GenBank/DDBJ whole genome shotgun (WGS) entry which is preliminary data.</text>
</comment>
<accession>A0A2T0TKI2</accession>
<keyword evidence="2" id="KW-1185">Reference proteome</keyword>
<reference evidence="1 2" key="1">
    <citation type="submission" date="2018-03" db="EMBL/GenBank/DDBJ databases">
        <title>Genomic Encyclopedia of Archaeal and Bacterial Type Strains, Phase II (KMG-II): from individual species to whole genera.</title>
        <authorList>
            <person name="Goeker M."/>
        </authorList>
    </citation>
    <scope>NUCLEOTIDE SEQUENCE [LARGE SCALE GENOMIC DNA]</scope>
    <source>
        <strain evidence="1 2">DSM 44720</strain>
    </source>
</reference>
<dbReference type="AlphaFoldDB" id="A0A2T0TKI2"/>
<evidence type="ECO:0000313" key="2">
    <source>
        <dbReference type="Proteomes" id="UP000239494"/>
    </source>
</evidence>
<dbReference type="EMBL" id="PVTF01000001">
    <property type="protein sequence ID" value="PRY46149.1"/>
    <property type="molecule type" value="Genomic_DNA"/>
</dbReference>
<name>A0A2T0TKI2_9PSEU</name>
<protein>
    <submittedName>
        <fullName evidence="1">Uncharacterized protein</fullName>
    </submittedName>
</protein>
<dbReference type="RefSeq" id="WP_146174614.1">
    <property type="nucleotide sequence ID" value="NZ_PVTF01000001.1"/>
</dbReference>
<gene>
    <name evidence="1" type="ORF">CLV43_101419</name>
</gene>